<organism evidence="5 6">
    <name type="scientific">Microbaculum marinisediminis</name>
    <dbReference type="NCBI Taxonomy" id="2931392"/>
    <lineage>
        <taxon>Bacteria</taxon>
        <taxon>Pseudomonadati</taxon>
        <taxon>Pseudomonadota</taxon>
        <taxon>Alphaproteobacteria</taxon>
        <taxon>Hyphomicrobiales</taxon>
        <taxon>Tepidamorphaceae</taxon>
        <taxon>Microbaculum</taxon>
    </lineage>
</organism>
<dbReference type="InterPro" id="IPR039424">
    <property type="entry name" value="SBP_5"/>
</dbReference>
<dbReference type="Gene3D" id="3.10.105.10">
    <property type="entry name" value="Dipeptide-binding Protein, Domain 3"/>
    <property type="match status" value="1"/>
</dbReference>
<dbReference type="PANTHER" id="PTHR30290">
    <property type="entry name" value="PERIPLASMIC BINDING COMPONENT OF ABC TRANSPORTER"/>
    <property type="match status" value="1"/>
</dbReference>
<proteinExistence type="inferred from homology"/>
<keyword evidence="3" id="KW-0732">Signal</keyword>
<evidence type="ECO:0000259" key="4">
    <source>
        <dbReference type="Pfam" id="PF00496"/>
    </source>
</evidence>
<dbReference type="InterPro" id="IPR006311">
    <property type="entry name" value="TAT_signal"/>
</dbReference>
<evidence type="ECO:0000313" key="6">
    <source>
        <dbReference type="Proteomes" id="UP001320898"/>
    </source>
</evidence>
<dbReference type="GO" id="GO:0043190">
    <property type="term" value="C:ATP-binding cassette (ABC) transporter complex"/>
    <property type="evidence" value="ECO:0007669"/>
    <property type="project" value="InterPro"/>
</dbReference>
<dbReference type="PANTHER" id="PTHR30290:SF38">
    <property type="entry name" value="D,D-DIPEPTIDE-BINDING PERIPLASMIC PROTEIN DDPA-RELATED"/>
    <property type="match status" value="1"/>
</dbReference>
<dbReference type="SUPFAM" id="SSF53850">
    <property type="entry name" value="Periplasmic binding protein-like II"/>
    <property type="match status" value="1"/>
</dbReference>
<sequence>MPLTRRDLMKRGAAGAALLSTAPYLSRALAQTSDLTIAFNVNLPSFDPTVGPSAVNPTIQGIYQSIFDMYIGQKPDLSFQPGILTDWGWNDDRTKINMTVRSDATWHDGSPVTPEDVVWSLERAGNPETGNPIQFVWSKIGGFSIDGNVVTADVKEFEPTLFKWMAFLTGYVMPKAYYEKVGADGFEEKPVGSGPYMIERFERNAYLALKAHEGYWGGPAAFKSVIIKFVPDASSRVAEIDSGKSQVVFDITYDEFDRLKAKPGLTGVTTPTSDIAMIFINDVEPMTDRNVRLAASYAIDKQLLIDRLLNGYGVRIDTLQTPEYAAFDPTTTVPYDPEKAKELLKASGYSTDNPVKFKIQTTRGFKPKDYEMIQAIVGMWRKVGIEAEIEVYEIAKHYELRAADTLAPAAFYNWGNAIGDPATSTGFAMFGPSPHSVWDGQEMIDMIGPLWGEPDEEKRIAGYRLVDKKIAEEGLAIPLLQYVQPIVFSDKLSVTPNVSGAVLPYLMKPAG</sequence>
<feature type="domain" description="Solute-binding protein family 5" evidence="4">
    <location>
        <begin position="79"/>
        <end position="425"/>
    </location>
</feature>
<dbReference type="GO" id="GO:0015833">
    <property type="term" value="P:peptide transport"/>
    <property type="evidence" value="ECO:0007669"/>
    <property type="project" value="TreeGrafter"/>
</dbReference>
<keyword evidence="6" id="KW-1185">Reference proteome</keyword>
<comment type="caution">
    <text evidence="5">The sequence shown here is derived from an EMBL/GenBank/DDBJ whole genome shotgun (WGS) entry which is preliminary data.</text>
</comment>
<dbReference type="EMBL" id="JALIDZ010000005">
    <property type="protein sequence ID" value="MCT8972757.1"/>
    <property type="molecule type" value="Genomic_DNA"/>
</dbReference>
<comment type="subcellular location">
    <subcellularLocation>
        <location evidence="1">Periplasm</location>
    </subcellularLocation>
</comment>
<protein>
    <submittedName>
        <fullName evidence="5">ABC transporter substrate-binding protein</fullName>
    </submittedName>
</protein>
<dbReference type="Proteomes" id="UP001320898">
    <property type="component" value="Unassembled WGS sequence"/>
</dbReference>
<comment type="similarity">
    <text evidence="2">Belongs to the bacterial solute-binding protein 5 family.</text>
</comment>
<evidence type="ECO:0000256" key="2">
    <source>
        <dbReference type="ARBA" id="ARBA00005695"/>
    </source>
</evidence>
<dbReference type="PROSITE" id="PS51318">
    <property type="entry name" value="TAT"/>
    <property type="match status" value="1"/>
</dbReference>
<gene>
    <name evidence="5" type="ORF">MUB46_12900</name>
</gene>
<dbReference type="InterPro" id="IPR000914">
    <property type="entry name" value="SBP_5_dom"/>
</dbReference>
<dbReference type="PIRSF" id="PIRSF002741">
    <property type="entry name" value="MppA"/>
    <property type="match status" value="1"/>
</dbReference>
<name>A0AAW5R046_9HYPH</name>
<dbReference type="RefSeq" id="WP_261616332.1">
    <property type="nucleotide sequence ID" value="NZ_JALIDZ010000005.1"/>
</dbReference>
<dbReference type="GO" id="GO:0030288">
    <property type="term" value="C:outer membrane-bounded periplasmic space"/>
    <property type="evidence" value="ECO:0007669"/>
    <property type="project" value="UniProtKB-ARBA"/>
</dbReference>
<dbReference type="Gene3D" id="3.40.190.10">
    <property type="entry name" value="Periplasmic binding protein-like II"/>
    <property type="match status" value="1"/>
</dbReference>
<dbReference type="GO" id="GO:1904680">
    <property type="term" value="F:peptide transmembrane transporter activity"/>
    <property type="evidence" value="ECO:0007669"/>
    <property type="project" value="TreeGrafter"/>
</dbReference>
<evidence type="ECO:0000256" key="3">
    <source>
        <dbReference type="ARBA" id="ARBA00022729"/>
    </source>
</evidence>
<dbReference type="AlphaFoldDB" id="A0AAW5R046"/>
<evidence type="ECO:0000256" key="1">
    <source>
        <dbReference type="ARBA" id="ARBA00004418"/>
    </source>
</evidence>
<evidence type="ECO:0000313" key="5">
    <source>
        <dbReference type="EMBL" id="MCT8972757.1"/>
    </source>
</evidence>
<dbReference type="Gene3D" id="3.90.76.10">
    <property type="entry name" value="Dipeptide-binding Protein, Domain 1"/>
    <property type="match status" value="1"/>
</dbReference>
<reference evidence="5 6" key="1">
    <citation type="submission" date="2022-04" db="EMBL/GenBank/DDBJ databases">
        <authorList>
            <person name="Ye Y.-Q."/>
            <person name="Du Z.-J."/>
        </authorList>
    </citation>
    <scope>NUCLEOTIDE SEQUENCE [LARGE SCALE GENOMIC DNA]</scope>
    <source>
        <strain evidence="5 6">A6E488</strain>
    </source>
</reference>
<dbReference type="Pfam" id="PF00496">
    <property type="entry name" value="SBP_bac_5"/>
    <property type="match status" value="1"/>
</dbReference>
<dbReference type="InterPro" id="IPR030678">
    <property type="entry name" value="Peptide/Ni-bd"/>
</dbReference>
<accession>A0AAW5R046</accession>